<sequence>MSGQTGPNTTSALFTFSLRQEPVVSLISSLSLHDAKTLNSLVLHDADAVISSLSLHDTKAAEIGLFREVDEGPILTGFSVMCRTHFLRSQS</sequence>
<name>A0A0A9CQJ7_ARUDO</name>
<accession>A0A0A9CQJ7</accession>
<reference evidence="1" key="2">
    <citation type="journal article" date="2015" name="Data Brief">
        <title>Shoot transcriptome of the giant reed, Arundo donax.</title>
        <authorList>
            <person name="Barrero R.A."/>
            <person name="Guerrero F.D."/>
            <person name="Moolhuijzen P."/>
            <person name="Goolsby J.A."/>
            <person name="Tidwell J."/>
            <person name="Bellgard S.E."/>
            <person name="Bellgard M.I."/>
        </authorList>
    </citation>
    <scope>NUCLEOTIDE SEQUENCE</scope>
    <source>
        <tissue evidence="1">Shoot tissue taken approximately 20 cm above the soil surface</tissue>
    </source>
</reference>
<evidence type="ECO:0000313" key="1">
    <source>
        <dbReference type="EMBL" id="JAD75640.1"/>
    </source>
</evidence>
<reference evidence="1" key="1">
    <citation type="submission" date="2014-09" db="EMBL/GenBank/DDBJ databases">
        <authorList>
            <person name="Magalhaes I.L.F."/>
            <person name="Oliveira U."/>
            <person name="Santos F.R."/>
            <person name="Vidigal T.H.D.A."/>
            <person name="Brescovit A.D."/>
            <person name="Santos A.J."/>
        </authorList>
    </citation>
    <scope>NUCLEOTIDE SEQUENCE</scope>
    <source>
        <tissue evidence="1">Shoot tissue taken approximately 20 cm above the soil surface</tissue>
    </source>
</reference>
<protein>
    <submittedName>
        <fullName evidence="1">Uncharacterized protein</fullName>
    </submittedName>
</protein>
<organism evidence="1">
    <name type="scientific">Arundo donax</name>
    <name type="common">Giant reed</name>
    <name type="synonym">Donax arundinaceus</name>
    <dbReference type="NCBI Taxonomy" id="35708"/>
    <lineage>
        <taxon>Eukaryota</taxon>
        <taxon>Viridiplantae</taxon>
        <taxon>Streptophyta</taxon>
        <taxon>Embryophyta</taxon>
        <taxon>Tracheophyta</taxon>
        <taxon>Spermatophyta</taxon>
        <taxon>Magnoliopsida</taxon>
        <taxon>Liliopsida</taxon>
        <taxon>Poales</taxon>
        <taxon>Poaceae</taxon>
        <taxon>PACMAD clade</taxon>
        <taxon>Arundinoideae</taxon>
        <taxon>Arundineae</taxon>
        <taxon>Arundo</taxon>
    </lineage>
</organism>
<proteinExistence type="predicted"/>
<dbReference type="AlphaFoldDB" id="A0A0A9CQJ7"/>
<dbReference type="EMBL" id="GBRH01222255">
    <property type="protein sequence ID" value="JAD75640.1"/>
    <property type="molecule type" value="Transcribed_RNA"/>
</dbReference>